<dbReference type="GO" id="GO:0004843">
    <property type="term" value="F:cysteine-type deubiquitinase activity"/>
    <property type="evidence" value="ECO:0007669"/>
    <property type="project" value="UniProtKB-EC"/>
</dbReference>
<reference evidence="7" key="1">
    <citation type="submission" date="2020-11" db="EMBL/GenBank/DDBJ databases">
        <title>Adaptations for nitrogen fixation in a non-lichenized fungal sporocarp promotes dispersal by wood-feeding termites.</title>
        <authorList>
            <consortium name="DOE Joint Genome Institute"/>
            <person name="Koch R.A."/>
            <person name="Yoon G."/>
            <person name="Arayal U."/>
            <person name="Lail K."/>
            <person name="Amirebrahimi M."/>
            <person name="Labutti K."/>
            <person name="Lipzen A."/>
            <person name="Riley R."/>
            <person name="Barry K."/>
            <person name="Henrissat B."/>
            <person name="Grigoriev I.V."/>
            <person name="Herr J.R."/>
            <person name="Aime M.C."/>
        </authorList>
    </citation>
    <scope>NUCLEOTIDE SEQUENCE</scope>
    <source>
        <strain evidence="7">MCA 3950</strain>
    </source>
</reference>
<dbReference type="PANTHER" id="PTHR13367">
    <property type="entry name" value="UBIQUITIN THIOESTERASE"/>
    <property type="match status" value="1"/>
</dbReference>
<dbReference type="Proteomes" id="UP000812287">
    <property type="component" value="Unassembled WGS sequence"/>
</dbReference>
<name>A0A9P8AYB1_9AGAR</name>
<gene>
    <name evidence="7" type="ORF">BT62DRAFT_533162</name>
</gene>
<evidence type="ECO:0000256" key="2">
    <source>
        <dbReference type="ARBA" id="ARBA00012759"/>
    </source>
</evidence>
<dbReference type="GO" id="GO:0006508">
    <property type="term" value="P:proteolysis"/>
    <property type="evidence" value="ECO:0007669"/>
    <property type="project" value="UniProtKB-KW"/>
</dbReference>
<dbReference type="EC" id="3.4.19.12" evidence="2"/>
<evidence type="ECO:0000256" key="1">
    <source>
        <dbReference type="ARBA" id="ARBA00000707"/>
    </source>
</evidence>
<dbReference type="RefSeq" id="XP_043044242.1">
    <property type="nucleotide sequence ID" value="XM_043181287.1"/>
</dbReference>
<evidence type="ECO:0000256" key="5">
    <source>
        <dbReference type="ARBA" id="ARBA00022801"/>
    </source>
</evidence>
<dbReference type="PANTHER" id="PTHR13367:SF33">
    <property type="entry name" value="P-LOOP CONTAINING NUCLEOSIDE TRIPHOSPHATE HYDROLASE PROTEIN"/>
    <property type="match status" value="1"/>
</dbReference>
<evidence type="ECO:0000256" key="4">
    <source>
        <dbReference type="ARBA" id="ARBA00022786"/>
    </source>
</evidence>
<dbReference type="OrthoDB" id="3182339at2759"/>
<keyword evidence="3" id="KW-0645">Protease</keyword>
<evidence type="ECO:0000313" key="7">
    <source>
        <dbReference type="EMBL" id="KAG7450742.1"/>
    </source>
</evidence>
<dbReference type="AlphaFoldDB" id="A0A9P8AYB1"/>
<keyword evidence="5" id="KW-0378">Hydrolase</keyword>
<evidence type="ECO:0000313" key="8">
    <source>
        <dbReference type="Proteomes" id="UP000812287"/>
    </source>
</evidence>
<accession>A0A9P8AYB1</accession>
<keyword evidence="6" id="KW-0788">Thiol protease</keyword>
<evidence type="ECO:0000256" key="3">
    <source>
        <dbReference type="ARBA" id="ARBA00022670"/>
    </source>
</evidence>
<organism evidence="7 8">
    <name type="scientific">Guyanagaster necrorhizus</name>
    <dbReference type="NCBI Taxonomy" id="856835"/>
    <lineage>
        <taxon>Eukaryota</taxon>
        <taxon>Fungi</taxon>
        <taxon>Dikarya</taxon>
        <taxon>Basidiomycota</taxon>
        <taxon>Agaricomycotina</taxon>
        <taxon>Agaricomycetes</taxon>
        <taxon>Agaricomycetidae</taxon>
        <taxon>Agaricales</taxon>
        <taxon>Marasmiineae</taxon>
        <taxon>Physalacriaceae</taxon>
        <taxon>Guyanagaster</taxon>
    </lineage>
</organism>
<keyword evidence="4" id="KW-0833">Ubl conjugation pathway</keyword>
<comment type="catalytic activity">
    <reaction evidence="1">
        <text>Thiol-dependent hydrolysis of ester, thioester, amide, peptide and isopeptide bonds formed by the C-terminal Gly of ubiquitin (a 76-residue protein attached to proteins as an intracellular targeting signal).</text>
        <dbReference type="EC" id="3.4.19.12"/>
    </reaction>
</comment>
<proteinExistence type="predicted"/>
<sequence>MKPGSRSVVPYQRSCGVNIKDKEQWSTYLVPLFRQNHFVIDFFLSQVVFPKEAKEFPSKLSSSGWDLAESNPNVTTGFSGTNDNQYLLPTSIQQCDPLNQQSTNAKVLTYLLQPENNHYSCLHNFHNGNSPTAQEFLGLLVQEQPEVRVLLDVGAQMLELRKEQLVKHWLSLRPDLSAVVYFSESDELMVLNQRDSTEPLLLPPLKYQLDKCLVYLDQAHTRGTDLKLPLHSEQHTKDPLVQGAMRMRQLGQGQSVMFFAPLEIDQRIRIAAKKSESAALETIDVLRWVMIETCDGITYHVPHWAQQGLDYFRRRDAWDAFIDSELADHLLHPWIQPEGRSLVDLYGVNTSTATINESLMSIPGLRDRCRKIGVTFVSGSNMDEKQEREVSQEIEREQRIERPAKCEPATHSILRHIRSLLETGTIRSNSTLVPLFCRLKRSRIIQWRRMGFSATMHQ</sequence>
<evidence type="ECO:0000256" key="6">
    <source>
        <dbReference type="ARBA" id="ARBA00022807"/>
    </source>
</evidence>
<dbReference type="GeneID" id="66103583"/>
<comment type="caution">
    <text evidence="7">The sequence shown here is derived from an EMBL/GenBank/DDBJ whole genome shotgun (WGS) entry which is preliminary data.</text>
</comment>
<dbReference type="EMBL" id="MU250526">
    <property type="protein sequence ID" value="KAG7450742.1"/>
    <property type="molecule type" value="Genomic_DNA"/>
</dbReference>
<keyword evidence="8" id="KW-1185">Reference proteome</keyword>
<dbReference type="InterPro" id="IPR051346">
    <property type="entry name" value="OTU_Deubiquitinase"/>
</dbReference>
<protein>
    <recommendedName>
        <fullName evidence="2">ubiquitinyl hydrolase 1</fullName>
        <ecNumber evidence="2">3.4.19.12</ecNumber>
    </recommendedName>
</protein>